<evidence type="ECO:0000256" key="1">
    <source>
        <dbReference type="SAM" id="Phobius"/>
    </source>
</evidence>
<keyword evidence="1" id="KW-1133">Transmembrane helix</keyword>
<dbReference type="OrthoDB" id="771233at2759"/>
<dbReference type="InterPro" id="IPR004158">
    <property type="entry name" value="DUF247_pln"/>
</dbReference>
<feature type="transmembrane region" description="Helical" evidence="1">
    <location>
        <begin position="348"/>
        <end position="372"/>
    </location>
</feature>
<proteinExistence type="predicted"/>
<evidence type="ECO:0000313" key="2">
    <source>
        <dbReference type="Proteomes" id="UP000228380"/>
    </source>
</evidence>
<keyword evidence="2" id="KW-1185">Reference proteome</keyword>
<dbReference type="PANTHER" id="PTHR31170">
    <property type="entry name" value="BNAC04G53230D PROTEIN"/>
    <property type="match status" value="1"/>
</dbReference>
<keyword evidence="1" id="KW-0812">Transmembrane</keyword>
<gene>
    <name evidence="3" type="primary">LOC103699443</name>
</gene>
<name>A0A8B9AGU6_PHODC</name>
<organism evidence="2 3">
    <name type="scientific">Phoenix dactylifera</name>
    <name type="common">Date palm</name>
    <dbReference type="NCBI Taxonomy" id="42345"/>
    <lineage>
        <taxon>Eukaryota</taxon>
        <taxon>Viridiplantae</taxon>
        <taxon>Streptophyta</taxon>
        <taxon>Embryophyta</taxon>
        <taxon>Tracheophyta</taxon>
        <taxon>Spermatophyta</taxon>
        <taxon>Magnoliopsida</taxon>
        <taxon>Liliopsida</taxon>
        <taxon>Arecaceae</taxon>
        <taxon>Coryphoideae</taxon>
        <taxon>Phoeniceae</taxon>
        <taxon>Phoenix</taxon>
    </lineage>
</organism>
<reference evidence="2" key="1">
    <citation type="journal article" date="2019" name="Nat. Commun.">
        <title>Genome-wide association mapping of date palm fruit traits.</title>
        <authorList>
            <person name="Hazzouri K.M."/>
            <person name="Gros-Balthazard M."/>
            <person name="Flowers J.M."/>
            <person name="Copetti D."/>
            <person name="Lemansour A."/>
            <person name="Lebrun M."/>
            <person name="Masmoudi K."/>
            <person name="Ferrand S."/>
            <person name="Dhar M.I."/>
            <person name="Fresquez Z.A."/>
            <person name="Rosas U."/>
            <person name="Zhang J."/>
            <person name="Talag J."/>
            <person name="Lee S."/>
            <person name="Kudrna D."/>
            <person name="Powell R.F."/>
            <person name="Leitch I.J."/>
            <person name="Krueger R.R."/>
            <person name="Wing R.A."/>
            <person name="Amiri K.M.A."/>
            <person name="Purugganan M.D."/>
        </authorList>
    </citation>
    <scope>NUCLEOTIDE SEQUENCE [LARGE SCALE GENOMIC DNA]</scope>
    <source>
        <strain evidence="2">cv. Khalas</strain>
    </source>
</reference>
<dbReference type="RefSeq" id="XP_038985555.1">
    <property type="nucleotide sequence ID" value="XM_039129627.1"/>
</dbReference>
<dbReference type="KEGG" id="pda:103699443"/>
<accession>A0A8B9AGU6</accession>
<protein>
    <submittedName>
        <fullName evidence="3">UPF0481 protein At3g47200-like</fullName>
    </submittedName>
</protein>
<dbReference type="Proteomes" id="UP000228380">
    <property type="component" value="Chromosome 8"/>
</dbReference>
<reference evidence="3" key="2">
    <citation type="submission" date="2025-08" db="UniProtKB">
        <authorList>
            <consortium name="RefSeq"/>
        </authorList>
    </citation>
    <scope>IDENTIFICATION</scope>
    <source>
        <tissue evidence="3">Young leaves</tissue>
    </source>
</reference>
<dbReference type="PANTHER" id="PTHR31170:SF25">
    <property type="entry name" value="BNAA09G04570D PROTEIN"/>
    <property type="match status" value="1"/>
</dbReference>
<keyword evidence="1" id="KW-0472">Membrane</keyword>
<dbReference type="AlphaFoldDB" id="A0A8B9AGU6"/>
<sequence>MDGRRAPRQANQHVRLDINTAWLKSVEDRARESLHRKPPTKPTIFRVPARLRRGNRLAYEPKLVSIGPYHRGKKDLKAMEGLKWRLLHDYLSKVPNGGNNEGLRKMKDLENHLLETLGMPEWDSSRLLNAAIIAFDDFLPPFRRGPQPELPAEGFDVDHLLHLIHRWIWRFPKSEVTNTASYSKRSRTTYSALSLIIDKTGDWLSKVLPRRTNSSSSETLRSVRIRGCWESRPFLLMSQRTSFFANLIALEQSCSRHEMDVTEYTKFLDAIINTSRDVELLHREGIIQPHIGDDQDIASIFNKLGRDVVFFPEQCYLTAVYEDSNAYCQSRWPRWRAKLVHDYFSNPWTIISLVAAVVLFGLTILQSVYAILDYYKR</sequence>
<dbReference type="GeneID" id="103699443"/>
<dbReference type="Pfam" id="PF03140">
    <property type="entry name" value="DUF247"/>
    <property type="match status" value="2"/>
</dbReference>
<evidence type="ECO:0000313" key="3">
    <source>
        <dbReference type="RefSeq" id="XP_038985555.1"/>
    </source>
</evidence>